<evidence type="ECO:0000313" key="6">
    <source>
        <dbReference type="EMBL" id="EST07134.1"/>
    </source>
</evidence>
<evidence type="ECO:0000259" key="5">
    <source>
        <dbReference type="PROSITE" id="PS51910"/>
    </source>
</evidence>
<dbReference type="GO" id="GO:0070492">
    <property type="term" value="F:oligosaccharide binding"/>
    <property type="evidence" value="ECO:0007669"/>
    <property type="project" value="TreeGrafter"/>
</dbReference>
<dbReference type="Proteomes" id="UP000019377">
    <property type="component" value="Unassembled WGS sequence"/>
</dbReference>
<reference evidence="7" key="1">
    <citation type="journal article" date="2013" name="Genome Announc.">
        <title>Draft genome sequence of Pseudozyma brasiliensis sp. nov. strain GHG001, a high producer of endo-1,4-xylanase isolated from an insect pest of sugarcane.</title>
        <authorList>
            <person name="Oliveira J.V.D.C."/>
            <person name="dos Santos R.A.C."/>
            <person name="Borges T.A."/>
            <person name="Riano-Pachon D.M."/>
            <person name="Goldman G.H."/>
        </authorList>
    </citation>
    <scope>NUCLEOTIDE SEQUENCE [LARGE SCALE GENOMIC DNA]</scope>
    <source>
        <strain evidence="7">GHG001</strain>
    </source>
</reference>
<proteinExistence type="inferred from homology"/>
<evidence type="ECO:0000256" key="4">
    <source>
        <dbReference type="SAM" id="SignalP"/>
    </source>
</evidence>
<comment type="similarity">
    <text evidence="1">Belongs to the glycosyl hydrolase 18 family.</text>
</comment>
<dbReference type="PANTHER" id="PTHR46066:SF2">
    <property type="entry name" value="CHITINASE DOMAIN-CONTAINING PROTEIN 1"/>
    <property type="match status" value="1"/>
</dbReference>
<dbReference type="SUPFAM" id="SSF51445">
    <property type="entry name" value="(Trans)glycosidases"/>
    <property type="match status" value="1"/>
</dbReference>
<evidence type="ECO:0000313" key="7">
    <source>
        <dbReference type="Proteomes" id="UP000019377"/>
    </source>
</evidence>
<dbReference type="FunFam" id="3.20.20.80:FF:000434">
    <property type="entry name" value="Chromosome 19, whole genome shotgun sequence"/>
    <property type="match status" value="1"/>
</dbReference>
<dbReference type="GO" id="GO:0005975">
    <property type="term" value="P:carbohydrate metabolic process"/>
    <property type="evidence" value="ECO:0007669"/>
    <property type="project" value="InterPro"/>
</dbReference>
<feature type="region of interest" description="Disordered" evidence="3">
    <location>
        <begin position="268"/>
        <end position="301"/>
    </location>
</feature>
<evidence type="ECO:0000256" key="2">
    <source>
        <dbReference type="ARBA" id="ARBA00040976"/>
    </source>
</evidence>
<organism evidence="6 7">
    <name type="scientific">Kalmanozyma brasiliensis (strain GHG001)</name>
    <name type="common">Yeast</name>
    <name type="synonym">Pseudozyma brasiliensis</name>
    <dbReference type="NCBI Taxonomy" id="1365824"/>
    <lineage>
        <taxon>Eukaryota</taxon>
        <taxon>Fungi</taxon>
        <taxon>Dikarya</taxon>
        <taxon>Basidiomycota</taxon>
        <taxon>Ustilaginomycotina</taxon>
        <taxon>Ustilaginomycetes</taxon>
        <taxon>Ustilaginales</taxon>
        <taxon>Ustilaginaceae</taxon>
        <taxon>Kalmanozyma</taxon>
    </lineage>
</organism>
<dbReference type="OMA" id="MYGYRYP"/>
<sequence length="556" mass="61556">MMVARTAAVDPRRRGSSVLWTSVLCLLALFSSIALAASPPAVYETDEYIRIQPELSAATAKLSNRTVLAYITPWNPRGAELVDEYVDKIDLVSPVWYTILISRDSLSRSTQNGADATYVLSGGPPSKTEESWLHRKQRQGIKFTPRFYLDGWQQKDYADLLSNSDNWQRLADVITGEASKMGYDGVVFESAASHLLFEPIRTLHSALQGKLLTVVLPPLRTTYSMGGRVDRTQESQNRMIVQSIPQLAAVVDFFSIMTYDMSSAAGRVSDVEGKDFPTDSPLRGAKRGSLRQPGPNSSPKWIEENIRLIEEATRAAARARIKTAQAKRAAQQAAEAEAKLESDGEVEQLRDPSNPFLYDDFGGQEELNEEAERQPTEQITLATLEEQDDLASIRGKLLMGMPMYGYRYPIFWIDKSTGQGIPVPPPTNAFEGKELAKRSDPSLDTALLPFLRGPGEAVTMDTIVSILSDNDGAIIDSRSDDAEGWFDYTETVTRESVKGREAHGVKPGDEIYWRMYIPLPSTTKQSLAALEENDETRPGVSLWELGQASSLLLHAL</sequence>
<feature type="signal peptide" evidence="4">
    <location>
        <begin position="1"/>
        <end position="36"/>
    </location>
</feature>
<dbReference type="GeneID" id="27419080"/>
<evidence type="ECO:0000256" key="1">
    <source>
        <dbReference type="ARBA" id="ARBA00009336"/>
    </source>
</evidence>
<feature type="chain" id="PRO_5004732558" description="Chitinase domain-containing protein 1" evidence="4">
    <location>
        <begin position="37"/>
        <end position="556"/>
    </location>
</feature>
<dbReference type="AlphaFoldDB" id="V5EXF9"/>
<evidence type="ECO:0000256" key="3">
    <source>
        <dbReference type="SAM" id="MobiDB-lite"/>
    </source>
</evidence>
<dbReference type="PROSITE" id="PS51910">
    <property type="entry name" value="GH18_2"/>
    <property type="match status" value="1"/>
</dbReference>
<keyword evidence="7" id="KW-1185">Reference proteome</keyword>
<dbReference type="InterPro" id="IPR001223">
    <property type="entry name" value="Glyco_hydro18_cat"/>
</dbReference>
<feature type="region of interest" description="Disordered" evidence="3">
    <location>
        <begin position="333"/>
        <end position="361"/>
    </location>
</feature>
<dbReference type="HOGENOM" id="CLU_506347_0_0_1"/>
<dbReference type="GO" id="GO:0012505">
    <property type="term" value="C:endomembrane system"/>
    <property type="evidence" value="ECO:0007669"/>
    <property type="project" value="TreeGrafter"/>
</dbReference>
<protein>
    <recommendedName>
        <fullName evidence="2">Chitinase domain-containing protein 1</fullName>
    </recommendedName>
</protein>
<dbReference type="InterPro" id="IPR017853">
    <property type="entry name" value="GH"/>
</dbReference>
<dbReference type="RefSeq" id="XP_016292123.1">
    <property type="nucleotide sequence ID" value="XM_016436442.1"/>
</dbReference>
<dbReference type="EMBL" id="KI545864">
    <property type="protein sequence ID" value="EST07134.1"/>
    <property type="molecule type" value="Genomic_DNA"/>
</dbReference>
<feature type="compositionally biased region" description="Basic and acidic residues" evidence="3">
    <location>
        <begin position="336"/>
        <end position="350"/>
    </location>
</feature>
<feature type="domain" description="GH18" evidence="5">
    <location>
        <begin position="65"/>
        <end position="556"/>
    </location>
</feature>
<keyword evidence="4" id="KW-0732">Signal</keyword>
<dbReference type="PANTHER" id="PTHR46066">
    <property type="entry name" value="CHITINASE DOMAIN-CONTAINING PROTEIN 1 FAMILY MEMBER"/>
    <property type="match status" value="1"/>
</dbReference>
<accession>V5EXF9</accession>
<dbReference type="eggNOG" id="KOG2091">
    <property type="taxonomic scope" value="Eukaryota"/>
</dbReference>
<gene>
    <name evidence="6" type="ORF">PSEUBRA_SCAF21g03398</name>
</gene>
<dbReference type="Gene3D" id="3.20.20.80">
    <property type="entry name" value="Glycosidases"/>
    <property type="match status" value="1"/>
</dbReference>
<name>V5EXF9_KALBG</name>
<dbReference type="STRING" id="1365824.V5EXF9"/>
<dbReference type="OrthoDB" id="10254444at2759"/>